<evidence type="ECO:0000313" key="2">
    <source>
        <dbReference type="EMBL" id="AQQ54209.1"/>
    </source>
</evidence>
<dbReference type="Pfam" id="PF01548">
    <property type="entry name" value="DEDD_Tnp_IS110"/>
    <property type="match status" value="1"/>
</dbReference>
<dbReference type="KEGG" id="pmar:B0X71_14615"/>
<feature type="domain" description="Transposase IS110-like N-terminal" evidence="1">
    <location>
        <begin position="7"/>
        <end position="107"/>
    </location>
</feature>
<dbReference type="GO" id="GO:0004803">
    <property type="term" value="F:transposase activity"/>
    <property type="evidence" value="ECO:0007669"/>
    <property type="project" value="InterPro"/>
</dbReference>
<dbReference type="Proteomes" id="UP000188184">
    <property type="component" value="Chromosome"/>
</dbReference>
<reference evidence="2 3" key="1">
    <citation type="submission" date="2017-02" db="EMBL/GenBank/DDBJ databases">
        <title>The complete genomic sequence of a novel cold adapted crude oil-degrading bacterium Planococcus qaidamina Y42.</title>
        <authorList>
            <person name="Yang R."/>
        </authorList>
    </citation>
    <scope>NUCLEOTIDE SEQUENCE [LARGE SCALE GENOMIC DNA]</scope>
    <source>
        <strain evidence="2 3">Y42</strain>
    </source>
</reference>
<evidence type="ECO:0000259" key="1">
    <source>
        <dbReference type="Pfam" id="PF01548"/>
    </source>
</evidence>
<organism evidence="2 3">
    <name type="scientific">Planococcus lenghuensis</name>
    <dbReference type="NCBI Taxonomy" id="2213202"/>
    <lineage>
        <taxon>Bacteria</taxon>
        <taxon>Bacillati</taxon>
        <taxon>Bacillota</taxon>
        <taxon>Bacilli</taxon>
        <taxon>Bacillales</taxon>
        <taxon>Caryophanaceae</taxon>
        <taxon>Planococcus</taxon>
    </lineage>
</organism>
<dbReference type="GO" id="GO:0006313">
    <property type="term" value="P:DNA transposition"/>
    <property type="evidence" value="ECO:0007669"/>
    <property type="project" value="InterPro"/>
</dbReference>
<dbReference type="InterPro" id="IPR002525">
    <property type="entry name" value="Transp_IS110-like_N"/>
</dbReference>
<evidence type="ECO:0000313" key="3">
    <source>
        <dbReference type="Proteomes" id="UP000188184"/>
    </source>
</evidence>
<dbReference type="GO" id="GO:0003677">
    <property type="term" value="F:DNA binding"/>
    <property type="evidence" value="ECO:0007669"/>
    <property type="project" value="InterPro"/>
</dbReference>
<keyword evidence="3" id="KW-1185">Reference proteome</keyword>
<proteinExistence type="predicted"/>
<sequence length="208" mass="24231">MNRPVITGYWLNLACFLNERGIPLVMWCNLMHVKRIKELDDNLQTKNDTKDALVITRLAKDGRYSHPRLPKETEADLRVGATLRGNLTDELSQIKNKLIRWIDRYFPEFRIVFPSFGKMALAALECTPFPSDVAAQEPEEVLALYRQVEGLKLPQKLKVKQLIEQAHDSIGLTEDQSMVRVEIRRFRKYRKPDGLKIFFWQPLDGLNH</sequence>
<accession>A0A1Q2L193</accession>
<dbReference type="EMBL" id="CP019640">
    <property type="protein sequence ID" value="AQQ54209.1"/>
    <property type="molecule type" value="Genomic_DNA"/>
</dbReference>
<dbReference type="AlphaFoldDB" id="A0A1Q2L193"/>
<gene>
    <name evidence="2" type="ORF">B0X71_14615</name>
</gene>
<name>A0A1Q2L193_9BACL</name>
<protein>
    <recommendedName>
        <fullName evidence="1">Transposase IS110-like N-terminal domain-containing protein</fullName>
    </recommendedName>
</protein>